<gene>
    <name evidence="2" type="ORF">IM660_06055</name>
</gene>
<evidence type="ECO:0000313" key="2">
    <source>
        <dbReference type="EMBL" id="QOR71828.1"/>
    </source>
</evidence>
<keyword evidence="1" id="KW-0472">Membrane</keyword>
<proteinExistence type="predicted"/>
<evidence type="ECO:0000256" key="1">
    <source>
        <dbReference type="SAM" id="Phobius"/>
    </source>
</evidence>
<dbReference type="Proteomes" id="UP000593758">
    <property type="component" value="Chromosome"/>
</dbReference>
<dbReference type="KEGG" id="halt:IM660_06055"/>
<organism evidence="2 3">
    <name type="scientific">Ruania alkalisoli</name>
    <dbReference type="NCBI Taxonomy" id="2779775"/>
    <lineage>
        <taxon>Bacteria</taxon>
        <taxon>Bacillati</taxon>
        <taxon>Actinomycetota</taxon>
        <taxon>Actinomycetes</taxon>
        <taxon>Micrococcales</taxon>
        <taxon>Ruaniaceae</taxon>
        <taxon>Ruania</taxon>
    </lineage>
</organism>
<sequence length="137" mass="14029">MPDTTSEPHNVPLRVALLLAVLEAAVLILVGVMGVVSSALAGGAMLAINVGVLVVLVLFALLLAAAVRALHEGRRWGRGPVITWQLLQVAVLVSSFAQLPWWLTIPGIAAAIAVTVCLLLPTSLAATSGSGNPDAVL</sequence>
<protein>
    <recommendedName>
        <fullName evidence="4">Histidine kinase</fullName>
    </recommendedName>
</protein>
<dbReference type="RefSeq" id="WP_193498481.1">
    <property type="nucleotide sequence ID" value="NZ_CP063169.1"/>
</dbReference>
<dbReference type="AlphaFoldDB" id="A0A7M1SW93"/>
<name>A0A7M1SW93_9MICO</name>
<feature type="transmembrane region" description="Helical" evidence="1">
    <location>
        <begin position="108"/>
        <end position="127"/>
    </location>
</feature>
<feature type="transmembrane region" description="Helical" evidence="1">
    <location>
        <begin position="82"/>
        <end position="102"/>
    </location>
</feature>
<feature type="transmembrane region" description="Helical" evidence="1">
    <location>
        <begin position="46"/>
        <end position="70"/>
    </location>
</feature>
<reference evidence="2 3" key="1">
    <citation type="submission" date="2020-10" db="EMBL/GenBank/DDBJ databases">
        <title>Haloactinobacterium sp. RN3S43, a bacterium isolated from saline soil.</title>
        <authorList>
            <person name="Sun J.-Q."/>
        </authorList>
    </citation>
    <scope>NUCLEOTIDE SEQUENCE [LARGE SCALE GENOMIC DNA]</scope>
    <source>
        <strain evidence="2 3">RN3S43</strain>
    </source>
</reference>
<keyword evidence="1" id="KW-0812">Transmembrane</keyword>
<feature type="transmembrane region" description="Helical" evidence="1">
    <location>
        <begin position="15"/>
        <end position="40"/>
    </location>
</feature>
<dbReference type="EMBL" id="CP063169">
    <property type="protein sequence ID" value="QOR71828.1"/>
    <property type="molecule type" value="Genomic_DNA"/>
</dbReference>
<keyword evidence="3" id="KW-1185">Reference proteome</keyword>
<accession>A0A7M1SW93</accession>
<evidence type="ECO:0008006" key="4">
    <source>
        <dbReference type="Google" id="ProtNLM"/>
    </source>
</evidence>
<evidence type="ECO:0000313" key="3">
    <source>
        <dbReference type="Proteomes" id="UP000593758"/>
    </source>
</evidence>
<keyword evidence="1" id="KW-1133">Transmembrane helix</keyword>